<dbReference type="Pfam" id="PF07729">
    <property type="entry name" value="FCD"/>
    <property type="match status" value="1"/>
</dbReference>
<dbReference type="Proteomes" id="UP000565572">
    <property type="component" value="Unassembled WGS sequence"/>
</dbReference>
<keyword evidence="1" id="KW-0805">Transcription regulation</keyword>
<dbReference type="InterPro" id="IPR011711">
    <property type="entry name" value="GntR_C"/>
</dbReference>
<evidence type="ECO:0000256" key="1">
    <source>
        <dbReference type="ARBA" id="ARBA00023015"/>
    </source>
</evidence>
<keyword evidence="2 5" id="KW-0238">DNA-binding</keyword>
<accession>A0A7W5P856</accession>
<dbReference type="SUPFAM" id="SSF46785">
    <property type="entry name" value="Winged helix' DNA-binding domain"/>
    <property type="match status" value="1"/>
</dbReference>
<dbReference type="Gene3D" id="1.20.120.530">
    <property type="entry name" value="GntR ligand-binding domain-like"/>
    <property type="match status" value="1"/>
</dbReference>
<dbReference type="GO" id="GO:0003677">
    <property type="term" value="F:DNA binding"/>
    <property type="evidence" value="ECO:0007669"/>
    <property type="project" value="UniProtKB-KW"/>
</dbReference>
<dbReference type="GO" id="GO:0003700">
    <property type="term" value="F:DNA-binding transcription factor activity"/>
    <property type="evidence" value="ECO:0007669"/>
    <property type="project" value="InterPro"/>
</dbReference>
<dbReference type="AlphaFoldDB" id="A0A7W5P856"/>
<dbReference type="Pfam" id="PF00392">
    <property type="entry name" value="GntR"/>
    <property type="match status" value="1"/>
</dbReference>
<keyword evidence="6" id="KW-1185">Reference proteome</keyword>
<feature type="domain" description="HTH gntR-type" evidence="4">
    <location>
        <begin position="4"/>
        <end position="71"/>
    </location>
</feature>
<dbReference type="InterPro" id="IPR036388">
    <property type="entry name" value="WH-like_DNA-bd_sf"/>
</dbReference>
<evidence type="ECO:0000313" key="5">
    <source>
        <dbReference type="EMBL" id="MBB3328205.1"/>
    </source>
</evidence>
<dbReference type="PRINTS" id="PR00035">
    <property type="entry name" value="HTHGNTR"/>
</dbReference>
<dbReference type="EMBL" id="JACHZG010000001">
    <property type="protein sequence ID" value="MBB3328205.1"/>
    <property type="molecule type" value="Genomic_DNA"/>
</dbReference>
<reference evidence="5 6" key="1">
    <citation type="submission" date="2020-08" db="EMBL/GenBank/DDBJ databases">
        <title>Sequencing the genomes of 1000 actinobacteria strains.</title>
        <authorList>
            <person name="Klenk H.-P."/>
        </authorList>
    </citation>
    <scope>NUCLEOTIDE SEQUENCE [LARGE SCALE GENOMIC DNA]</scope>
    <source>
        <strain evidence="5 6">DSM 11053</strain>
    </source>
</reference>
<dbReference type="SUPFAM" id="SSF48008">
    <property type="entry name" value="GntR ligand-binding domain-like"/>
    <property type="match status" value="1"/>
</dbReference>
<dbReference type="SMART" id="SM00345">
    <property type="entry name" value="HTH_GNTR"/>
    <property type="match status" value="1"/>
</dbReference>
<gene>
    <name evidence="5" type="ORF">FHX39_003149</name>
</gene>
<evidence type="ECO:0000256" key="2">
    <source>
        <dbReference type="ARBA" id="ARBA00023125"/>
    </source>
</evidence>
<comment type="caution">
    <text evidence="5">The sequence shown here is derived from an EMBL/GenBank/DDBJ whole genome shotgun (WGS) entry which is preliminary data.</text>
</comment>
<dbReference type="RefSeq" id="WP_183339936.1">
    <property type="nucleotide sequence ID" value="NZ_JACHZG010000001.1"/>
</dbReference>
<dbReference type="PANTHER" id="PTHR43537">
    <property type="entry name" value="TRANSCRIPTIONAL REGULATOR, GNTR FAMILY"/>
    <property type="match status" value="1"/>
</dbReference>
<evidence type="ECO:0000313" key="6">
    <source>
        <dbReference type="Proteomes" id="UP000565572"/>
    </source>
</evidence>
<dbReference type="PROSITE" id="PS50949">
    <property type="entry name" value="HTH_GNTR"/>
    <property type="match status" value="1"/>
</dbReference>
<dbReference type="SMART" id="SM00895">
    <property type="entry name" value="FCD"/>
    <property type="match status" value="1"/>
</dbReference>
<dbReference type="PANTHER" id="PTHR43537:SF24">
    <property type="entry name" value="GLUCONATE OPERON TRANSCRIPTIONAL REPRESSOR"/>
    <property type="match status" value="1"/>
</dbReference>
<dbReference type="CDD" id="cd07377">
    <property type="entry name" value="WHTH_GntR"/>
    <property type="match status" value="1"/>
</dbReference>
<keyword evidence="3" id="KW-0804">Transcription</keyword>
<protein>
    <submittedName>
        <fullName evidence="5">DNA-binding GntR family transcriptional regulator</fullName>
    </submittedName>
</protein>
<organism evidence="5 6">
    <name type="scientific">Microlunatus antarcticus</name>
    <dbReference type="NCBI Taxonomy" id="53388"/>
    <lineage>
        <taxon>Bacteria</taxon>
        <taxon>Bacillati</taxon>
        <taxon>Actinomycetota</taxon>
        <taxon>Actinomycetes</taxon>
        <taxon>Propionibacteriales</taxon>
        <taxon>Propionibacteriaceae</taxon>
        <taxon>Microlunatus</taxon>
    </lineage>
</organism>
<proteinExistence type="predicted"/>
<dbReference type="InterPro" id="IPR036390">
    <property type="entry name" value="WH_DNA-bd_sf"/>
</dbReference>
<dbReference type="InterPro" id="IPR008920">
    <property type="entry name" value="TF_FadR/GntR_C"/>
</dbReference>
<name>A0A7W5P856_9ACTN</name>
<sequence>MVDEPKPLQVHQLLRRKIMLGEYAQGQVLSETRLAQDLSVSRVPVREVLPLLQLEGFVETAPRRRSVVTTWTPKLIDDLFDARLGVEVAAAAAAARRMRETPDPAVMSALTSAMSRSERHLAEDHPIELALSNAELHLAFAAASRNPLFEGLMRLLAGRMAWMFYLTSGRDLRGQSEEHQALLDAVRAGNVRLTEALMYAHVESGRDATQEALSGLWTSGARAAGDAVA</sequence>
<evidence type="ECO:0000256" key="3">
    <source>
        <dbReference type="ARBA" id="ARBA00023163"/>
    </source>
</evidence>
<dbReference type="InterPro" id="IPR000524">
    <property type="entry name" value="Tscrpt_reg_HTH_GntR"/>
</dbReference>
<evidence type="ECO:0000259" key="4">
    <source>
        <dbReference type="PROSITE" id="PS50949"/>
    </source>
</evidence>
<dbReference type="Gene3D" id="1.10.10.10">
    <property type="entry name" value="Winged helix-like DNA-binding domain superfamily/Winged helix DNA-binding domain"/>
    <property type="match status" value="1"/>
</dbReference>